<dbReference type="Pfam" id="PF14267">
    <property type="entry name" value="DUF4357"/>
    <property type="match status" value="1"/>
</dbReference>
<dbReference type="InterPro" id="IPR000305">
    <property type="entry name" value="GIY-YIG_endonuc"/>
</dbReference>
<sequence length="291" mass="31803">MQPATIKLFLINGSPTGLRTAEISNWTGKAIAGPRSDLDDYLKRPELATPGVYFLSGVDADSGEPILYIGEAENVAKRLKQHAKTEQKDYWVHTSAFVSKDDNLTKAHIKYIEGKLIQQAHASKRVIVMNSASSGSSLPEADRAEMDVFIERMIQLLPVLGIHHFSKPAITNPSVKKTVQPDSPDTERTILYCKVKGLIASGTRSEDGFTVFKDSQAVEDIVKSCPAGTVKLRKALVEKGIISLQDGSYIFTEDYEFSSPSAAGAFISGRSTNGLTAWVTEDNRPLKDLKS</sequence>
<dbReference type="Proteomes" id="UP001549366">
    <property type="component" value="Unassembled WGS sequence"/>
</dbReference>
<name>A0ABV2SCC6_9GAMM</name>
<protein>
    <recommendedName>
        <fullName evidence="1">GIY-YIG domain-containing protein</fullName>
    </recommendedName>
</protein>
<accession>A0ABV2SCC6</accession>
<proteinExistence type="predicted"/>
<reference evidence="2 3" key="1">
    <citation type="submission" date="2024-06" db="EMBL/GenBank/DDBJ databases">
        <title>Genomic Encyclopedia of Type Strains, Phase V (KMG-V): Genome sequencing to study the core and pangenomes of soil and plant-associated prokaryotes.</title>
        <authorList>
            <person name="Whitman W."/>
        </authorList>
    </citation>
    <scope>NUCLEOTIDE SEQUENCE [LARGE SCALE GENOMIC DNA]</scope>
    <source>
        <strain evidence="2 3">NE40</strain>
    </source>
</reference>
<evidence type="ECO:0000259" key="1">
    <source>
        <dbReference type="PROSITE" id="PS50164"/>
    </source>
</evidence>
<dbReference type="PROSITE" id="PS50164">
    <property type="entry name" value="GIY_YIG"/>
    <property type="match status" value="1"/>
</dbReference>
<organism evidence="2 3">
    <name type="scientific">Endozoicomonas lisbonensis</name>
    <dbReference type="NCBI Taxonomy" id="3120522"/>
    <lineage>
        <taxon>Bacteria</taxon>
        <taxon>Pseudomonadati</taxon>
        <taxon>Pseudomonadota</taxon>
        <taxon>Gammaproteobacteria</taxon>
        <taxon>Oceanospirillales</taxon>
        <taxon>Endozoicomonadaceae</taxon>
        <taxon>Endozoicomonas</taxon>
    </lineage>
</organism>
<gene>
    <name evidence="2" type="ORF">V5J35_000604</name>
</gene>
<dbReference type="Gene3D" id="3.40.1440.10">
    <property type="entry name" value="GIY-YIG endonuclease"/>
    <property type="match status" value="1"/>
</dbReference>
<dbReference type="InterPro" id="IPR035901">
    <property type="entry name" value="GIY-YIG_endonuc_sf"/>
</dbReference>
<dbReference type="RefSeq" id="WP_354009836.1">
    <property type="nucleotide sequence ID" value="NZ_JBEWTA010000001.1"/>
</dbReference>
<evidence type="ECO:0000313" key="3">
    <source>
        <dbReference type="Proteomes" id="UP001549366"/>
    </source>
</evidence>
<dbReference type="CDD" id="cd10447">
    <property type="entry name" value="GIY-YIG_unchar_2"/>
    <property type="match status" value="1"/>
</dbReference>
<keyword evidence="3" id="KW-1185">Reference proteome</keyword>
<feature type="domain" description="GIY-YIG" evidence="1">
    <location>
        <begin position="48"/>
        <end position="127"/>
    </location>
</feature>
<evidence type="ECO:0000313" key="2">
    <source>
        <dbReference type="EMBL" id="MET4755412.1"/>
    </source>
</evidence>
<dbReference type="InterPro" id="IPR025579">
    <property type="entry name" value="DUF4357"/>
</dbReference>
<dbReference type="EMBL" id="JBEWTB010000002">
    <property type="protein sequence ID" value="MET4755412.1"/>
    <property type="molecule type" value="Genomic_DNA"/>
</dbReference>
<comment type="caution">
    <text evidence="2">The sequence shown here is derived from an EMBL/GenBank/DDBJ whole genome shotgun (WGS) entry which is preliminary data.</text>
</comment>